<feature type="domain" description="Integrase catalytic" evidence="3">
    <location>
        <begin position="121"/>
        <end position="280"/>
    </location>
</feature>
<feature type="region of interest" description="Disordered" evidence="2">
    <location>
        <begin position="1"/>
        <end position="21"/>
    </location>
</feature>
<dbReference type="InterPro" id="IPR000477">
    <property type="entry name" value="RT_dom"/>
</dbReference>
<evidence type="ECO:0000256" key="1">
    <source>
        <dbReference type="ARBA" id="ARBA00012493"/>
    </source>
</evidence>
<dbReference type="PANTHER" id="PTHR37984">
    <property type="entry name" value="PROTEIN CBG26694"/>
    <property type="match status" value="1"/>
</dbReference>
<dbReference type="Pfam" id="PF00078">
    <property type="entry name" value="RVT_1"/>
    <property type="match status" value="1"/>
</dbReference>
<evidence type="ECO:0000313" key="4">
    <source>
        <dbReference type="EMBL" id="UYV76755.1"/>
    </source>
</evidence>
<reference evidence="4 5" key="1">
    <citation type="submission" date="2022-01" db="EMBL/GenBank/DDBJ databases">
        <title>A chromosomal length assembly of Cordylochernes scorpioides.</title>
        <authorList>
            <person name="Zeh D."/>
            <person name="Zeh J."/>
        </authorList>
    </citation>
    <scope>NUCLEOTIDE SEQUENCE [LARGE SCALE GENOMIC DNA]</scope>
    <source>
        <strain evidence="4">IN4F17</strain>
        <tissue evidence="4">Whole Body</tissue>
    </source>
</reference>
<dbReference type="Gene3D" id="3.10.10.10">
    <property type="entry name" value="HIV Type 1 Reverse Transcriptase, subunit A, domain 1"/>
    <property type="match status" value="1"/>
</dbReference>
<protein>
    <recommendedName>
        <fullName evidence="1">RNA-directed DNA polymerase</fullName>
        <ecNumber evidence="1">2.7.7.49</ecNumber>
    </recommendedName>
</protein>
<keyword evidence="5" id="KW-1185">Reference proteome</keyword>
<evidence type="ECO:0000313" key="5">
    <source>
        <dbReference type="Proteomes" id="UP001235939"/>
    </source>
</evidence>
<dbReference type="SUPFAM" id="SSF53098">
    <property type="entry name" value="Ribonuclease H-like"/>
    <property type="match status" value="2"/>
</dbReference>
<evidence type="ECO:0000256" key="2">
    <source>
        <dbReference type="SAM" id="MobiDB-lite"/>
    </source>
</evidence>
<feature type="compositionally biased region" description="Basic and acidic residues" evidence="2">
    <location>
        <begin position="1047"/>
        <end position="1079"/>
    </location>
</feature>
<gene>
    <name evidence="4" type="ORF">LAZ67_14001958</name>
</gene>
<accession>A0ABY6LBD1</accession>
<dbReference type="Pfam" id="PF22938">
    <property type="entry name" value="Integrase_p58_C"/>
    <property type="match status" value="2"/>
</dbReference>
<dbReference type="InterPro" id="IPR001584">
    <property type="entry name" value="Integrase_cat-core"/>
</dbReference>
<dbReference type="Pfam" id="PF17921">
    <property type="entry name" value="Integrase_H2C2"/>
    <property type="match status" value="1"/>
</dbReference>
<dbReference type="InterPro" id="IPR054465">
    <property type="entry name" value="Integrase_p58-like_C"/>
</dbReference>
<dbReference type="InterPro" id="IPR050951">
    <property type="entry name" value="Retrovirus_Pol_polyprotein"/>
</dbReference>
<name>A0ABY6LBD1_9ARAC</name>
<dbReference type="InterPro" id="IPR012337">
    <property type="entry name" value="RNaseH-like_sf"/>
</dbReference>
<feature type="region of interest" description="Disordered" evidence="2">
    <location>
        <begin position="571"/>
        <end position="593"/>
    </location>
</feature>
<dbReference type="Gene3D" id="3.30.420.10">
    <property type="entry name" value="Ribonuclease H-like superfamily/Ribonuclease H"/>
    <property type="match status" value="2"/>
</dbReference>
<feature type="non-terminal residue" evidence="4">
    <location>
        <position position="1"/>
    </location>
</feature>
<proteinExistence type="predicted"/>
<dbReference type="PROSITE" id="PS50994">
    <property type="entry name" value="INTEGRASE"/>
    <property type="match status" value="2"/>
</dbReference>
<evidence type="ECO:0000259" key="3">
    <source>
        <dbReference type="PROSITE" id="PS50994"/>
    </source>
</evidence>
<dbReference type="InterPro" id="IPR041588">
    <property type="entry name" value="Integrase_H2C2"/>
</dbReference>
<dbReference type="InterPro" id="IPR036397">
    <property type="entry name" value="RNaseH_sf"/>
</dbReference>
<organism evidence="4 5">
    <name type="scientific">Cordylochernes scorpioides</name>
    <dbReference type="NCBI Taxonomy" id="51811"/>
    <lineage>
        <taxon>Eukaryota</taxon>
        <taxon>Metazoa</taxon>
        <taxon>Ecdysozoa</taxon>
        <taxon>Arthropoda</taxon>
        <taxon>Chelicerata</taxon>
        <taxon>Arachnida</taxon>
        <taxon>Pseudoscorpiones</taxon>
        <taxon>Cheliferoidea</taxon>
        <taxon>Chernetidae</taxon>
        <taxon>Cordylochernes</taxon>
    </lineage>
</organism>
<sequence>MFPRSTPEHHRNTGGDADPTIKNEATLRRSGKIYKNNPTPTGNPWLLVIPKTKQLELLEQMHDHPTSGHMGIKRTYSRIKDKYFWPSMFKTVEKYVSSCPECQFRKTPSQQPSGQLQPIPPASRPFERIGIDLLGRFPKSINGNRWIVVCTDYYSRHVETAALPRGTATEIADFFLKKIVLRHGAPIILISDRGSSFLSKLLTQVLKICNTIHKKTTSYHPQTNGQTERMNRTLTDMISMYIDEKHQNWDEILPFVTFAYNSSVQETTGYSPYFLIHGREPLTFLDSTFDWPEVPPKPGDFDDYISNLLTIVEESKKISMARTMARQDKSKHVYDKHRREANFSPDDLVLIWTPIRKVGRADKLQKNYIGPFKIIRKTSPVNYEVKEVTGRGKKIVHVSRMKLYRTPDLRTTGEICRQLENMKQRSIKRTRYERLPNVTPISSDFEEDLALKIRRIVQEELQKIMPEMSEVESFRTTDVISLEAIVKEDVQQVLAPITRRSIQSQRRRTFVRRFRREDDYTPYATRTSDQWRMVDNQPICFHCGKPGHVLRYFRERRRTFEDARLRRTLPAADNASTPRPYDLNDDFPTLPRPEGITKLDQKIEAMIDLNLTENQQIKLMNILKNISDVFDFSGKSQPARSKIKHKIDTGDHAPTKQRPYRMSGMERIIIQQEVDRMMEQDIIQFSESPWSSPVILVKKENGSWRFCVDYRRLNKITKKDVYPLLRVDDALDNLSGARYYLSMDLRTGYWQIEVDEHDREKTAFITPDGLYEFRIITDRGTNYMSQIIKEINNLSGISHLKTTAYHPQTNGLPERLNKTLIDMLSMYVDVEQKNWDEVLSFVTFAYNTAKQETTGFSPFFLVHGREAETTLDSLLPYHDNDNVGDYVQHLITTAEEARHHAQLHLYRGQEKDRVYNDRKYRPVDYNVGDLVSLFIPVRKVGLLGKLIKKYFGPYRITRKLSHVNYEFEAISDSPKHREIRDTVHVHRMRPNMDPLLQEEISDSTPNEEPVLKQRFSDPETISGPVTRSRARRMEIDKSTGPFHRRVDRMTKTKDDQNEEGKKTVQIEKRGRAKMEEPTRHSNKTTEQSLPQQETIFQEQAVNTPMTQPKIARNKPFSTHLLNVNVIPPDLITHLNPYPEINVAREIARSRTQNKHKKDKETFDKQHRTPHFEVNDLVMVKNYRHPDTGKLAPYFTGPYTIIEIISPNVVRIDRPNKPLNRDSDIIHTLGIVTVGELLNSALSVTCGWSFWTLVCRSQVG</sequence>
<dbReference type="EMBL" id="CP092876">
    <property type="protein sequence ID" value="UYV76755.1"/>
    <property type="molecule type" value="Genomic_DNA"/>
</dbReference>
<dbReference type="Pfam" id="PF00665">
    <property type="entry name" value="rve"/>
    <property type="match status" value="1"/>
</dbReference>
<dbReference type="SUPFAM" id="SSF56672">
    <property type="entry name" value="DNA/RNA polymerases"/>
    <property type="match status" value="1"/>
</dbReference>
<dbReference type="CDD" id="cd01647">
    <property type="entry name" value="RT_LTR"/>
    <property type="match status" value="1"/>
</dbReference>
<dbReference type="EC" id="2.7.7.49" evidence="1"/>
<dbReference type="Gene3D" id="1.10.340.70">
    <property type="match status" value="1"/>
</dbReference>
<dbReference type="PANTHER" id="PTHR37984:SF15">
    <property type="entry name" value="INTEGRASE CATALYTIC DOMAIN-CONTAINING PROTEIN"/>
    <property type="match status" value="1"/>
</dbReference>
<feature type="domain" description="Integrase catalytic" evidence="3">
    <location>
        <begin position="775"/>
        <end position="866"/>
    </location>
</feature>
<dbReference type="InterPro" id="IPR043502">
    <property type="entry name" value="DNA/RNA_pol_sf"/>
</dbReference>
<dbReference type="Proteomes" id="UP001235939">
    <property type="component" value="Chromosome 14"/>
</dbReference>
<feature type="region of interest" description="Disordered" evidence="2">
    <location>
        <begin position="1000"/>
        <end position="1091"/>
    </location>
</feature>